<organism evidence="1 2">
    <name type="scientific">Acrasis kona</name>
    <dbReference type="NCBI Taxonomy" id="1008807"/>
    <lineage>
        <taxon>Eukaryota</taxon>
        <taxon>Discoba</taxon>
        <taxon>Heterolobosea</taxon>
        <taxon>Tetramitia</taxon>
        <taxon>Eutetramitia</taxon>
        <taxon>Acrasidae</taxon>
        <taxon>Acrasis</taxon>
    </lineage>
</organism>
<keyword evidence="2" id="KW-1185">Reference proteome</keyword>
<name>A0AAW2YR56_9EUKA</name>
<comment type="caution">
    <text evidence="1">The sequence shown here is derived from an EMBL/GenBank/DDBJ whole genome shotgun (WGS) entry which is preliminary data.</text>
</comment>
<gene>
    <name evidence="1" type="ORF">AKO1_007449</name>
</gene>
<reference evidence="1 2" key="1">
    <citation type="submission" date="2024-03" db="EMBL/GenBank/DDBJ databases">
        <title>The Acrasis kona genome and developmental transcriptomes reveal deep origins of eukaryotic multicellular pathways.</title>
        <authorList>
            <person name="Sheikh S."/>
            <person name="Fu C.-J."/>
            <person name="Brown M.W."/>
            <person name="Baldauf S.L."/>
        </authorList>
    </citation>
    <scope>NUCLEOTIDE SEQUENCE [LARGE SCALE GENOMIC DNA]</scope>
    <source>
        <strain evidence="1 2">ATCC MYA-3509</strain>
    </source>
</reference>
<dbReference type="AlphaFoldDB" id="A0AAW2YR56"/>
<accession>A0AAW2YR56</accession>
<protein>
    <submittedName>
        <fullName evidence="1">Uncharacterized protein</fullName>
    </submittedName>
</protein>
<sequence>MFAQFWNSNSHNIIVFGLIALAIAPKGSVTSLFGGERAADAKYFVKVRNNLRQWRYW</sequence>
<proteinExistence type="predicted"/>
<dbReference type="Proteomes" id="UP001431209">
    <property type="component" value="Unassembled WGS sequence"/>
</dbReference>
<evidence type="ECO:0000313" key="1">
    <source>
        <dbReference type="EMBL" id="KAL0479837.1"/>
    </source>
</evidence>
<dbReference type="EMBL" id="JAOPGA020000603">
    <property type="protein sequence ID" value="KAL0479837.1"/>
    <property type="molecule type" value="Genomic_DNA"/>
</dbReference>
<evidence type="ECO:0000313" key="2">
    <source>
        <dbReference type="Proteomes" id="UP001431209"/>
    </source>
</evidence>